<dbReference type="Pfam" id="PF00291">
    <property type="entry name" value="PALP"/>
    <property type="match status" value="1"/>
</dbReference>
<dbReference type="InterPro" id="IPR001926">
    <property type="entry name" value="TrpB-like_PALP"/>
</dbReference>
<protein>
    <submittedName>
        <fullName evidence="10">Serine/threonine dehydratase</fullName>
    </submittedName>
</protein>
<comment type="cofactor">
    <cofactor evidence="2">
        <name>pyridoxal 5'-phosphate</name>
        <dbReference type="ChEBI" id="CHEBI:597326"/>
    </cofactor>
</comment>
<evidence type="ECO:0000256" key="1">
    <source>
        <dbReference type="ARBA" id="ARBA00001913"/>
    </source>
</evidence>
<comment type="cofactor">
    <cofactor evidence="4">
        <name>Mg(2+)</name>
        <dbReference type="ChEBI" id="CHEBI:18420"/>
    </cofactor>
</comment>
<evidence type="ECO:0000256" key="7">
    <source>
        <dbReference type="ARBA" id="ARBA00022898"/>
    </source>
</evidence>
<dbReference type="EMBL" id="BKAG01000047">
    <property type="protein sequence ID" value="GEP45360.1"/>
    <property type="molecule type" value="Genomic_DNA"/>
</dbReference>
<keyword evidence="6" id="KW-0460">Magnesium</keyword>
<keyword evidence="8" id="KW-0456">Lyase</keyword>
<evidence type="ECO:0000256" key="6">
    <source>
        <dbReference type="ARBA" id="ARBA00022842"/>
    </source>
</evidence>
<comment type="cofactor">
    <cofactor evidence="3">
        <name>Mn(2+)</name>
        <dbReference type="ChEBI" id="CHEBI:29035"/>
    </cofactor>
</comment>
<sequence>MPRFWTLASLRLVTAPASTPVPTLADIRAAAVRIAPLVHRTPVLTSTSLDVLCGARIFFKCENFQRTGSFKIRGASNAIMSLTDEQAACGVVTHSSGNHASAVACAARHRGVPSFIVVPENAPQAKIDTAAGFGGVISLCKPTLEARQEMVDDIQERTGAAMVHPYDNNDVIAGQGTAALELVEEITGLEIVSAPVSGGGLLSGTAIAATSLRPAIRVVGAEPVNADDAYRSIRAGSIQPLLHSNTIADGLRAALCPRTFDIIRSRVTNILTVDEETIIEAMKLIWRYLKIVVEPSGAVPLAMVLAHRERFAGRHVGLILTGGNLDLDKLPWQH</sequence>
<keyword evidence="11" id="KW-1185">Reference proteome</keyword>
<comment type="caution">
    <text evidence="10">The sequence shown here is derived from an EMBL/GenBank/DDBJ whole genome shotgun (WGS) entry which is preliminary data.</text>
</comment>
<evidence type="ECO:0000313" key="11">
    <source>
        <dbReference type="Proteomes" id="UP000321577"/>
    </source>
</evidence>
<dbReference type="GO" id="GO:0070179">
    <property type="term" value="P:D-serine biosynthetic process"/>
    <property type="evidence" value="ECO:0007669"/>
    <property type="project" value="TreeGrafter"/>
</dbReference>
<feature type="domain" description="Tryptophan synthase beta chain-like PALP" evidence="9">
    <location>
        <begin position="35"/>
        <end position="322"/>
    </location>
</feature>
<dbReference type="GO" id="GO:0030170">
    <property type="term" value="F:pyridoxal phosphate binding"/>
    <property type="evidence" value="ECO:0007669"/>
    <property type="project" value="InterPro"/>
</dbReference>
<evidence type="ECO:0000256" key="4">
    <source>
        <dbReference type="ARBA" id="ARBA00001946"/>
    </source>
</evidence>
<dbReference type="GO" id="GO:0005524">
    <property type="term" value="F:ATP binding"/>
    <property type="evidence" value="ECO:0007669"/>
    <property type="project" value="TreeGrafter"/>
</dbReference>
<dbReference type="CDD" id="cd01562">
    <property type="entry name" value="Thr-dehyd"/>
    <property type="match status" value="1"/>
</dbReference>
<dbReference type="Proteomes" id="UP000321577">
    <property type="component" value="Unassembled WGS sequence"/>
</dbReference>
<dbReference type="GO" id="GO:0003941">
    <property type="term" value="F:L-serine ammonia-lyase activity"/>
    <property type="evidence" value="ECO:0007669"/>
    <property type="project" value="TreeGrafter"/>
</dbReference>
<accession>A0A512MF40</accession>
<keyword evidence="7" id="KW-0663">Pyridoxal phosphate</keyword>
<dbReference type="FunFam" id="3.40.50.1100:FF:000005">
    <property type="entry name" value="Threonine dehydratase catabolic"/>
    <property type="match status" value="1"/>
</dbReference>
<dbReference type="InterPro" id="IPR000634">
    <property type="entry name" value="Ser/Thr_deHydtase_PyrdxlP-BS"/>
</dbReference>
<organism evidence="10 11">
    <name type="scientific">Brevifollis gellanilyticus</name>
    <dbReference type="NCBI Taxonomy" id="748831"/>
    <lineage>
        <taxon>Bacteria</taxon>
        <taxon>Pseudomonadati</taxon>
        <taxon>Verrucomicrobiota</taxon>
        <taxon>Verrucomicrobiia</taxon>
        <taxon>Verrucomicrobiales</taxon>
        <taxon>Verrucomicrobiaceae</taxon>
    </lineage>
</organism>
<dbReference type="Gene3D" id="3.40.50.1100">
    <property type="match status" value="2"/>
</dbReference>
<dbReference type="InterPro" id="IPR036052">
    <property type="entry name" value="TrpB-like_PALP_sf"/>
</dbReference>
<dbReference type="SUPFAM" id="SSF53686">
    <property type="entry name" value="Tryptophan synthase beta subunit-like PLP-dependent enzymes"/>
    <property type="match status" value="1"/>
</dbReference>
<dbReference type="GO" id="GO:0018114">
    <property type="term" value="F:threonine racemase activity"/>
    <property type="evidence" value="ECO:0007669"/>
    <property type="project" value="TreeGrafter"/>
</dbReference>
<name>A0A512MF40_9BACT</name>
<dbReference type="AlphaFoldDB" id="A0A512MF40"/>
<dbReference type="PANTHER" id="PTHR43050:SF1">
    <property type="entry name" value="SERINE RACEMASE"/>
    <property type="match status" value="1"/>
</dbReference>
<gene>
    <name evidence="10" type="ORF">BGE01nite_46510</name>
</gene>
<dbReference type="PANTHER" id="PTHR43050">
    <property type="entry name" value="SERINE / THREONINE RACEMASE FAMILY MEMBER"/>
    <property type="match status" value="1"/>
</dbReference>
<dbReference type="PROSITE" id="PS00165">
    <property type="entry name" value="DEHYDRATASE_SER_THR"/>
    <property type="match status" value="1"/>
</dbReference>
<evidence type="ECO:0000256" key="3">
    <source>
        <dbReference type="ARBA" id="ARBA00001936"/>
    </source>
</evidence>
<dbReference type="GO" id="GO:0030378">
    <property type="term" value="F:serine racemase activity"/>
    <property type="evidence" value="ECO:0007669"/>
    <property type="project" value="TreeGrafter"/>
</dbReference>
<proteinExistence type="inferred from homology"/>
<evidence type="ECO:0000313" key="10">
    <source>
        <dbReference type="EMBL" id="GEP45360.1"/>
    </source>
</evidence>
<reference evidence="10 11" key="1">
    <citation type="submission" date="2019-07" db="EMBL/GenBank/DDBJ databases">
        <title>Whole genome shotgun sequence of Brevifollis gellanilyticus NBRC 108608.</title>
        <authorList>
            <person name="Hosoyama A."/>
            <person name="Uohara A."/>
            <person name="Ohji S."/>
            <person name="Ichikawa N."/>
        </authorList>
    </citation>
    <scope>NUCLEOTIDE SEQUENCE [LARGE SCALE GENOMIC DNA]</scope>
    <source>
        <strain evidence="10 11">NBRC 108608</strain>
    </source>
</reference>
<comment type="cofactor">
    <cofactor evidence="1">
        <name>Ca(2+)</name>
        <dbReference type="ChEBI" id="CHEBI:29108"/>
    </cofactor>
</comment>
<evidence type="ECO:0000256" key="8">
    <source>
        <dbReference type="ARBA" id="ARBA00023239"/>
    </source>
</evidence>
<comment type="similarity">
    <text evidence="5">Belongs to the serine/threonine dehydratase family.</text>
</comment>
<evidence type="ECO:0000259" key="9">
    <source>
        <dbReference type="Pfam" id="PF00291"/>
    </source>
</evidence>
<dbReference type="GO" id="GO:0000287">
    <property type="term" value="F:magnesium ion binding"/>
    <property type="evidence" value="ECO:0007669"/>
    <property type="project" value="TreeGrafter"/>
</dbReference>
<evidence type="ECO:0000256" key="5">
    <source>
        <dbReference type="ARBA" id="ARBA00010869"/>
    </source>
</evidence>
<evidence type="ECO:0000256" key="2">
    <source>
        <dbReference type="ARBA" id="ARBA00001933"/>
    </source>
</evidence>